<dbReference type="OrthoDB" id="2018352at2759"/>
<feature type="compositionally biased region" description="Polar residues" evidence="1">
    <location>
        <begin position="108"/>
        <end position="128"/>
    </location>
</feature>
<evidence type="ECO:0000313" key="3">
    <source>
        <dbReference type="RefSeq" id="XP_030533617.1"/>
    </source>
</evidence>
<reference evidence="3" key="1">
    <citation type="submission" date="2025-08" db="UniProtKB">
        <authorList>
            <consortium name="RefSeq"/>
        </authorList>
    </citation>
    <scope>IDENTIFICATION</scope>
    <source>
        <tissue evidence="3">Leaf</tissue>
    </source>
</reference>
<dbReference type="PANTHER" id="PTHR35998">
    <property type="entry name" value="OS02G0127900 PROTEIN"/>
    <property type="match status" value="1"/>
</dbReference>
<evidence type="ECO:0000313" key="2">
    <source>
        <dbReference type="Proteomes" id="UP000827889"/>
    </source>
</evidence>
<organism evidence="2 3">
    <name type="scientific">Rhodamnia argentea</name>
    <dbReference type="NCBI Taxonomy" id="178133"/>
    <lineage>
        <taxon>Eukaryota</taxon>
        <taxon>Viridiplantae</taxon>
        <taxon>Streptophyta</taxon>
        <taxon>Embryophyta</taxon>
        <taxon>Tracheophyta</taxon>
        <taxon>Spermatophyta</taxon>
        <taxon>Magnoliopsida</taxon>
        <taxon>eudicotyledons</taxon>
        <taxon>Gunneridae</taxon>
        <taxon>Pentapetalae</taxon>
        <taxon>rosids</taxon>
        <taxon>malvids</taxon>
        <taxon>Myrtales</taxon>
        <taxon>Myrtaceae</taxon>
        <taxon>Myrtoideae</taxon>
        <taxon>Myrteae</taxon>
        <taxon>Australasian group</taxon>
        <taxon>Rhodamnia</taxon>
    </lineage>
</organism>
<dbReference type="GeneID" id="115743120"/>
<dbReference type="Proteomes" id="UP000827889">
    <property type="component" value="Chromosome 3"/>
</dbReference>
<feature type="compositionally biased region" description="Low complexity" evidence="1">
    <location>
        <begin position="90"/>
        <end position="107"/>
    </location>
</feature>
<sequence length="200" mass="23022">MVLWEITLATAYFLGLKRTYKLALRIQRRLIGPKHPKIRQFAQRRTRAIFDAALKVHKSIQDRDIEVGRNLGNRILRCLDRMKPSAQIRGSSSGGSPSNSSTGMNMTKQIKGTSQWKDPRTYSSSKNAESGRRMFASLRNTWPKPFPTITMMLQSAKPTSRITQYRHVSTYGPELPRLYFARGQYGGVLREDIMQWMLQK</sequence>
<feature type="region of interest" description="Disordered" evidence="1">
    <location>
        <begin position="85"/>
        <end position="130"/>
    </location>
</feature>
<proteinExistence type="predicted"/>
<protein>
    <submittedName>
        <fullName evidence="3">Uncharacterized protein LOC115743120</fullName>
    </submittedName>
</protein>
<name>A0A8B8PGL5_9MYRT</name>
<gene>
    <name evidence="3" type="primary">LOC115743120</name>
</gene>
<dbReference type="RefSeq" id="XP_030533617.1">
    <property type="nucleotide sequence ID" value="XM_030677757.2"/>
</dbReference>
<dbReference type="PANTHER" id="PTHR35998:SF1">
    <property type="entry name" value="OS02G0127900 PROTEIN"/>
    <property type="match status" value="1"/>
</dbReference>
<dbReference type="KEGG" id="rarg:115743120"/>
<keyword evidence="2" id="KW-1185">Reference proteome</keyword>
<dbReference type="AlphaFoldDB" id="A0A8B8PGL5"/>
<accession>A0A8B8PGL5</accession>
<evidence type="ECO:0000256" key="1">
    <source>
        <dbReference type="SAM" id="MobiDB-lite"/>
    </source>
</evidence>